<dbReference type="InterPro" id="IPR018391">
    <property type="entry name" value="PQQ_b-propeller_rpt"/>
</dbReference>
<dbReference type="Pfam" id="PF13360">
    <property type="entry name" value="PQQ_2"/>
    <property type="match status" value="1"/>
</dbReference>
<dbReference type="OrthoDB" id="5290752at2"/>
<dbReference type="EMBL" id="FNPX01000009">
    <property type="protein sequence ID" value="SDZ27569.1"/>
    <property type="molecule type" value="Genomic_DNA"/>
</dbReference>
<dbReference type="SMART" id="SM00564">
    <property type="entry name" value="PQQ"/>
    <property type="match status" value="6"/>
</dbReference>
<dbReference type="Proteomes" id="UP000198914">
    <property type="component" value="Unassembled WGS sequence"/>
</dbReference>
<accession>A0A1H3RRP8</accession>
<gene>
    <name evidence="2" type="ORF">SAMN05444004_10958</name>
</gene>
<feature type="domain" description="Pyrrolo-quinoline quinone repeat" evidence="1">
    <location>
        <begin position="122"/>
        <end position="354"/>
    </location>
</feature>
<protein>
    <submittedName>
        <fullName evidence="2">Outer membrane protein assembly factor BamB, contains PQQ-like beta-propeller repeat</fullName>
    </submittedName>
</protein>
<dbReference type="Gene3D" id="2.130.10.10">
    <property type="entry name" value="YVTN repeat-like/Quinoprotein amine dehydrogenase"/>
    <property type="match status" value="1"/>
</dbReference>
<dbReference type="STRING" id="1244108.SAMN05444004_10958"/>
<dbReference type="InterPro" id="IPR015943">
    <property type="entry name" value="WD40/YVTN_repeat-like_dom_sf"/>
</dbReference>
<evidence type="ECO:0000259" key="1">
    <source>
        <dbReference type="Pfam" id="PF13360"/>
    </source>
</evidence>
<name>A0A1H3RRP8_9RHOB</name>
<proteinExistence type="predicted"/>
<sequence length="437" mass="45373">MKSFAGILVCATLVLGGCGDEEVFLPGERLPVRDSGGVGVIADATPPVEAPAFSLPAARRLADWPMRVGNITNDPDHATLSSAPTLLWSADIGAGDSRRQRITADPVSDGNRLYTLDAQSGVTATGLNGATLWSRSLVPGSERASDASGGGLSVSGGTVFATTGYGELHALDAATGAERWVQRLDAPITTPKVDGGLVYLVSRDNRAWAINAENGRIQWDIPATASGSVMATAPSPAITERAVLFPFASSEILAVLRQSGIRVWGSSVSGKRRGVAYNDVGDITGDPVVTGGTVYAGTSAGRIVAMSSSSGDRIWTADEGAVSPLAVAGGSVFAVSDRAQLLRLDAATGDVLWRSDLPFYRNQRLKRRQGVYAHYGPILAGGRLWVGSSDGVLRGFDPQNGALTASVDIPGGAASRPIAFGDVLYVVSRKGTLHAFR</sequence>
<dbReference type="InterPro" id="IPR002372">
    <property type="entry name" value="PQQ_rpt_dom"/>
</dbReference>
<dbReference type="PANTHER" id="PTHR34512:SF30">
    <property type="entry name" value="OUTER MEMBRANE PROTEIN ASSEMBLY FACTOR BAMB"/>
    <property type="match status" value="1"/>
</dbReference>
<evidence type="ECO:0000313" key="2">
    <source>
        <dbReference type="EMBL" id="SDZ27569.1"/>
    </source>
</evidence>
<dbReference type="PANTHER" id="PTHR34512">
    <property type="entry name" value="CELL SURFACE PROTEIN"/>
    <property type="match status" value="1"/>
</dbReference>
<dbReference type="AlphaFoldDB" id="A0A1H3RRP8"/>
<evidence type="ECO:0000313" key="3">
    <source>
        <dbReference type="Proteomes" id="UP000198914"/>
    </source>
</evidence>
<organism evidence="2 3">
    <name type="scientific">Jannaschia faecimaris</name>
    <dbReference type="NCBI Taxonomy" id="1244108"/>
    <lineage>
        <taxon>Bacteria</taxon>
        <taxon>Pseudomonadati</taxon>
        <taxon>Pseudomonadota</taxon>
        <taxon>Alphaproteobacteria</taxon>
        <taxon>Rhodobacterales</taxon>
        <taxon>Roseobacteraceae</taxon>
        <taxon>Jannaschia</taxon>
    </lineage>
</organism>
<dbReference type="InterPro" id="IPR011047">
    <property type="entry name" value="Quinoprotein_ADH-like_sf"/>
</dbReference>
<keyword evidence="3" id="KW-1185">Reference proteome</keyword>
<dbReference type="PROSITE" id="PS51257">
    <property type="entry name" value="PROKAR_LIPOPROTEIN"/>
    <property type="match status" value="1"/>
</dbReference>
<dbReference type="SUPFAM" id="SSF50998">
    <property type="entry name" value="Quinoprotein alcohol dehydrogenase-like"/>
    <property type="match status" value="1"/>
</dbReference>
<dbReference type="RefSeq" id="WP_092645929.1">
    <property type="nucleotide sequence ID" value="NZ_FNPX01000009.1"/>
</dbReference>
<reference evidence="3" key="1">
    <citation type="submission" date="2016-10" db="EMBL/GenBank/DDBJ databases">
        <authorList>
            <person name="Varghese N."/>
            <person name="Submissions S."/>
        </authorList>
    </citation>
    <scope>NUCLEOTIDE SEQUENCE [LARGE SCALE GENOMIC DNA]</scope>
    <source>
        <strain evidence="3">DSM 100420</strain>
    </source>
</reference>